<sequence length="286" mass="32274">MKKLKQSIEYLKSLEHISITANLDDIWSYICYSPKMPLRHHQELLIQLASKNELAVKDEFFGGHLLSFPVYRWGSGKDLVLLTHGWGSKAADFSMLIDKLLENPDLTIIAFDAPGNGGAEGELSNLILYIEAVQTIINTYGLPAIVIGHSLGAMANIAALAKLRHTPNWIISLTPLIDLKANFAASMDFVAVPKDVQEHFFLNFEEKFNMKTAYFHLNSLYDFDNSQQHLVLYDQQDKIAPFIYLQSFLKDHPQTETVDLKGVGHERILKSPEALAYILEKISSLK</sequence>
<feature type="domain" description="AB hydrolase-1" evidence="1">
    <location>
        <begin position="80"/>
        <end position="188"/>
    </location>
</feature>
<keyword evidence="3" id="KW-1185">Reference proteome</keyword>
<evidence type="ECO:0000259" key="1">
    <source>
        <dbReference type="Pfam" id="PF12697"/>
    </source>
</evidence>
<organism evidence="2 3">
    <name type="scientific">Sphingobacterium anhuiense</name>
    <dbReference type="NCBI Taxonomy" id="493780"/>
    <lineage>
        <taxon>Bacteria</taxon>
        <taxon>Pseudomonadati</taxon>
        <taxon>Bacteroidota</taxon>
        <taxon>Sphingobacteriia</taxon>
        <taxon>Sphingobacteriales</taxon>
        <taxon>Sphingobacteriaceae</taxon>
        <taxon>Sphingobacterium</taxon>
    </lineage>
</organism>
<comment type="caution">
    <text evidence="2">The sequence shown here is derived from an EMBL/GenBank/DDBJ whole genome shotgun (WGS) entry which is preliminary data.</text>
</comment>
<dbReference type="EMBL" id="JBHUPE010000006">
    <property type="protein sequence ID" value="MFD2905421.1"/>
    <property type="molecule type" value="Genomic_DNA"/>
</dbReference>
<dbReference type="InterPro" id="IPR029058">
    <property type="entry name" value="AB_hydrolase_fold"/>
</dbReference>
<dbReference type="Gene3D" id="3.40.50.1820">
    <property type="entry name" value="alpha/beta hydrolase"/>
    <property type="match status" value="1"/>
</dbReference>
<dbReference type="InterPro" id="IPR000073">
    <property type="entry name" value="AB_hydrolase_1"/>
</dbReference>
<dbReference type="Pfam" id="PF12697">
    <property type="entry name" value="Abhydrolase_6"/>
    <property type="match status" value="1"/>
</dbReference>
<proteinExistence type="predicted"/>
<evidence type="ECO:0000313" key="3">
    <source>
        <dbReference type="Proteomes" id="UP001597509"/>
    </source>
</evidence>
<protein>
    <submittedName>
        <fullName evidence="2">Alpha/beta fold hydrolase</fullName>
    </submittedName>
</protein>
<accession>A0ABW5YZI0</accession>
<gene>
    <name evidence="2" type="ORF">ACFS6I_15890</name>
</gene>
<dbReference type="GO" id="GO:0016787">
    <property type="term" value="F:hydrolase activity"/>
    <property type="evidence" value="ECO:0007669"/>
    <property type="project" value="UniProtKB-KW"/>
</dbReference>
<dbReference type="RefSeq" id="WP_380922056.1">
    <property type="nucleotide sequence ID" value="NZ_JBHUPE010000006.1"/>
</dbReference>
<reference evidence="3" key="1">
    <citation type="journal article" date="2019" name="Int. J. Syst. Evol. Microbiol.">
        <title>The Global Catalogue of Microorganisms (GCM) 10K type strain sequencing project: providing services to taxonomists for standard genome sequencing and annotation.</title>
        <authorList>
            <consortium name="The Broad Institute Genomics Platform"/>
            <consortium name="The Broad Institute Genome Sequencing Center for Infectious Disease"/>
            <person name="Wu L."/>
            <person name="Ma J."/>
        </authorList>
    </citation>
    <scope>NUCLEOTIDE SEQUENCE [LARGE SCALE GENOMIC DNA]</scope>
    <source>
        <strain evidence="3">KCTC 22209</strain>
    </source>
</reference>
<dbReference type="Proteomes" id="UP001597509">
    <property type="component" value="Unassembled WGS sequence"/>
</dbReference>
<name>A0ABW5YZI0_9SPHI</name>
<keyword evidence="2" id="KW-0378">Hydrolase</keyword>
<evidence type="ECO:0000313" key="2">
    <source>
        <dbReference type="EMBL" id="MFD2905421.1"/>
    </source>
</evidence>
<dbReference type="SUPFAM" id="SSF53474">
    <property type="entry name" value="alpha/beta-Hydrolases"/>
    <property type="match status" value="1"/>
</dbReference>